<proteinExistence type="predicted"/>
<gene>
    <name evidence="1" type="ORF">FD09_GL002581</name>
</gene>
<dbReference type="PATRIC" id="fig|1423792.3.peg.2632"/>
<evidence type="ECO:0000313" key="1">
    <source>
        <dbReference type="EMBL" id="KRL13041.1"/>
    </source>
</evidence>
<dbReference type="RefSeq" id="WP_157053715.1">
    <property type="nucleotide sequence ID" value="NZ_AZEC01000005.1"/>
</dbReference>
<comment type="caution">
    <text evidence="1">The sequence shown here is derived from an EMBL/GenBank/DDBJ whole genome shotgun (WGS) entry which is preliminary data.</text>
</comment>
<protein>
    <submittedName>
        <fullName evidence="1">Uncharacterized protein</fullName>
    </submittedName>
</protein>
<dbReference type="Proteomes" id="UP000051330">
    <property type="component" value="Unassembled WGS sequence"/>
</dbReference>
<organism evidence="1 2">
    <name type="scientific">Schleiferilactobacillus perolens DSM 12744</name>
    <dbReference type="NCBI Taxonomy" id="1423792"/>
    <lineage>
        <taxon>Bacteria</taxon>
        <taxon>Bacillati</taxon>
        <taxon>Bacillota</taxon>
        <taxon>Bacilli</taxon>
        <taxon>Lactobacillales</taxon>
        <taxon>Lactobacillaceae</taxon>
        <taxon>Schleiferilactobacillus</taxon>
    </lineage>
</organism>
<evidence type="ECO:0000313" key="2">
    <source>
        <dbReference type="Proteomes" id="UP000051330"/>
    </source>
</evidence>
<keyword evidence="2" id="KW-1185">Reference proteome</keyword>
<dbReference type="EMBL" id="AZEC01000005">
    <property type="protein sequence ID" value="KRL13041.1"/>
    <property type="molecule type" value="Genomic_DNA"/>
</dbReference>
<reference evidence="1 2" key="1">
    <citation type="journal article" date="2015" name="Genome Announc.">
        <title>Expanding the biotechnology potential of lactobacilli through comparative genomics of 213 strains and associated genera.</title>
        <authorList>
            <person name="Sun Z."/>
            <person name="Harris H.M."/>
            <person name="McCann A."/>
            <person name="Guo C."/>
            <person name="Argimon S."/>
            <person name="Zhang W."/>
            <person name="Yang X."/>
            <person name="Jeffery I.B."/>
            <person name="Cooney J.C."/>
            <person name="Kagawa T.F."/>
            <person name="Liu W."/>
            <person name="Song Y."/>
            <person name="Salvetti E."/>
            <person name="Wrobel A."/>
            <person name="Rasinkangas P."/>
            <person name="Parkhill J."/>
            <person name="Rea M.C."/>
            <person name="O'Sullivan O."/>
            <person name="Ritari J."/>
            <person name="Douillard F.P."/>
            <person name="Paul Ross R."/>
            <person name="Yang R."/>
            <person name="Briner A.E."/>
            <person name="Felis G.E."/>
            <person name="de Vos W.M."/>
            <person name="Barrangou R."/>
            <person name="Klaenhammer T.R."/>
            <person name="Caufield P.W."/>
            <person name="Cui Y."/>
            <person name="Zhang H."/>
            <person name="O'Toole P.W."/>
        </authorList>
    </citation>
    <scope>NUCLEOTIDE SEQUENCE [LARGE SCALE GENOMIC DNA]</scope>
    <source>
        <strain evidence="1 2">DSM 12744</strain>
    </source>
</reference>
<accession>A0A0R1MYC2</accession>
<sequence>MKTQITVDVLNYNPEHTGALDQLIASALWSWGVKASIKQEGRDRLLINMEKREHE</sequence>
<name>A0A0R1MYC2_9LACO</name>
<dbReference type="AlphaFoldDB" id="A0A0R1MYC2"/>
<dbReference type="STRING" id="1423792.FD09_GL002581"/>